<dbReference type="OrthoDB" id="634996at2"/>
<dbReference type="InterPro" id="IPR013766">
    <property type="entry name" value="Thioredoxin_domain"/>
</dbReference>
<evidence type="ECO:0000256" key="2">
    <source>
        <dbReference type="SAM" id="SignalP"/>
    </source>
</evidence>
<reference evidence="5" key="1">
    <citation type="submission" date="2016-11" db="EMBL/GenBank/DDBJ databases">
        <authorList>
            <person name="Varghese N."/>
            <person name="Submissions S."/>
        </authorList>
    </citation>
    <scope>NUCLEOTIDE SEQUENCE [LARGE SCALE GENOMIC DNA]</scope>
    <source>
        <strain evidence="5">CGMCC 1.8863</strain>
    </source>
</reference>
<dbReference type="STRING" id="558155.SAMN04487911_12344"/>
<dbReference type="PANTHER" id="PTHR42852">
    <property type="entry name" value="THIOL:DISULFIDE INTERCHANGE PROTEIN DSBE"/>
    <property type="match status" value="1"/>
</dbReference>
<accession>A0A1M6JWK0</accession>
<evidence type="ECO:0000313" key="5">
    <source>
        <dbReference type="Proteomes" id="UP000184231"/>
    </source>
</evidence>
<dbReference type="AlphaFoldDB" id="A0A1M6JWK0"/>
<feature type="domain" description="Thioredoxin" evidence="3">
    <location>
        <begin position="488"/>
        <end position="645"/>
    </location>
</feature>
<dbReference type="Pfam" id="PF00578">
    <property type="entry name" value="AhpC-TSA"/>
    <property type="match status" value="1"/>
</dbReference>
<dbReference type="GO" id="GO:0016491">
    <property type="term" value="F:oxidoreductase activity"/>
    <property type="evidence" value="ECO:0007669"/>
    <property type="project" value="InterPro"/>
</dbReference>
<dbReference type="PROSITE" id="PS00194">
    <property type="entry name" value="THIOREDOXIN_1"/>
    <property type="match status" value="1"/>
</dbReference>
<dbReference type="PANTHER" id="PTHR42852:SF17">
    <property type="entry name" value="THIOREDOXIN-LIKE PROTEIN HI_1115"/>
    <property type="match status" value="1"/>
</dbReference>
<keyword evidence="1" id="KW-0676">Redox-active center</keyword>
<proteinExistence type="predicted"/>
<dbReference type="InterPro" id="IPR017937">
    <property type="entry name" value="Thioredoxin_CS"/>
</dbReference>
<gene>
    <name evidence="4" type="ORF">SAMN04487911_12344</name>
</gene>
<dbReference type="GO" id="GO:0016209">
    <property type="term" value="F:antioxidant activity"/>
    <property type="evidence" value="ECO:0007669"/>
    <property type="project" value="InterPro"/>
</dbReference>
<feature type="chain" id="PRO_5012545220" evidence="2">
    <location>
        <begin position="27"/>
        <end position="645"/>
    </location>
</feature>
<dbReference type="RefSeq" id="WP_072765247.1">
    <property type="nucleotide sequence ID" value="NZ_FQYX01000023.1"/>
</dbReference>
<evidence type="ECO:0000259" key="3">
    <source>
        <dbReference type="PROSITE" id="PS51352"/>
    </source>
</evidence>
<sequence length="645" mass="72695">MKKTASVLAVGLAMCLIACKNNTSKADTFKTMGLLQLSNGNPKPGDSLRIKYNSDTKIADIEALFYYMVQDKSYPKDIHFKDNTSNLEATIHIPDSATALTFLFKNDQKIDDNKEAGYVLPLYTEDQQRVVGSGASMGLFYLQRAKAHGIATVTKDSALTLIQKDLELYPELNKEWELTYIRYLEPHNKEKAEKYMEARIAHYNSIPTPSEKEYNSLVGLHRLNKDKPTQDSLTSVVASKFPKGTLAKQEAYAAFYKTKELDEKKDILKAYEASFGKETSERDYMMIGMAQEALKAQDYKTALAYFNDLNDPSKAVGTLNNVAWKLAEKGEKLDFAEKLSKRSLDMVSENLHHLEKKPFYFSKNQYKKSLEANYKMYADTYALILFKQGKVKEAIAYQTKAIDKGKSADVNERYIDFLMADEQYSTVVQKASEFIKNNAATEKTKEALQKSYMHINKEDQAAKANFATLLTNLKAAARATTLSEIKANLVSEEAYNFSLQNLDGKEVSLASLKGKTVILDFWAIWCGPCKASFPGMQQAVDTFKDNSDVVFLFVNTMENGSFDQRKDKADKFIKDNNYTFNVLIDQPDAEGSRTFITSKNYDISGIPTKIIIGPNGKIRYKSVGYNGNNAKLLQELELLVEVLKS</sequence>
<keyword evidence="2" id="KW-0732">Signal</keyword>
<protein>
    <submittedName>
        <fullName evidence="4">Peroxiredoxin</fullName>
    </submittedName>
</protein>
<dbReference type="Proteomes" id="UP000184231">
    <property type="component" value="Unassembled WGS sequence"/>
</dbReference>
<dbReference type="InterPro" id="IPR036249">
    <property type="entry name" value="Thioredoxin-like_sf"/>
</dbReference>
<dbReference type="EMBL" id="FQYX01000023">
    <property type="protein sequence ID" value="SHJ51077.1"/>
    <property type="molecule type" value="Genomic_DNA"/>
</dbReference>
<organism evidence="4 5">
    <name type="scientific">Arenibacter nanhaiticus</name>
    <dbReference type="NCBI Taxonomy" id="558155"/>
    <lineage>
        <taxon>Bacteria</taxon>
        <taxon>Pseudomonadati</taxon>
        <taxon>Bacteroidota</taxon>
        <taxon>Flavobacteriia</taxon>
        <taxon>Flavobacteriales</taxon>
        <taxon>Flavobacteriaceae</taxon>
        <taxon>Arenibacter</taxon>
    </lineage>
</organism>
<dbReference type="CDD" id="cd02966">
    <property type="entry name" value="TlpA_like_family"/>
    <property type="match status" value="1"/>
</dbReference>
<dbReference type="SUPFAM" id="SSF52833">
    <property type="entry name" value="Thioredoxin-like"/>
    <property type="match status" value="1"/>
</dbReference>
<dbReference type="PROSITE" id="PS51352">
    <property type="entry name" value="THIOREDOXIN_2"/>
    <property type="match status" value="1"/>
</dbReference>
<name>A0A1M6JWK0_9FLAO</name>
<dbReference type="InterPro" id="IPR000866">
    <property type="entry name" value="AhpC/TSA"/>
</dbReference>
<evidence type="ECO:0000256" key="1">
    <source>
        <dbReference type="ARBA" id="ARBA00023284"/>
    </source>
</evidence>
<dbReference type="InterPro" id="IPR050553">
    <property type="entry name" value="Thioredoxin_ResA/DsbE_sf"/>
</dbReference>
<feature type="signal peptide" evidence="2">
    <location>
        <begin position="1"/>
        <end position="26"/>
    </location>
</feature>
<dbReference type="Gene3D" id="3.40.30.10">
    <property type="entry name" value="Glutaredoxin"/>
    <property type="match status" value="1"/>
</dbReference>
<evidence type="ECO:0000313" key="4">
    <source>
        <dbReference type="EMBL" id="SHJ51077.1"/>
    </source>
</evidence>
<keyword evidence="5" id="KW-1185">Reference proteome</keyword>